<proteinExistence type="predicted"/>
<protein>
    <recommendedName>
        <fullName evidence="1">PRC-barrel domain-containing protein</fullName>
    </recommendedName>
</protein>
<evidence type="ECO:0000313" key="2">
    <source>
        <dbReference type="EMBL" id="GGF34072.1"/>
    </source>
</evidence>
<dbReference type="InterPro" id="IPR011033">
    <property type="entry name" value="PRC_barrel-like_sf"/>
</dbReference>
<evidence type="ECO:0000259" key="1">
    <source>
        <dbReference type="Pfam" id="PF05239"/>
    </source>
</evidence>
<sequence length="144" mass="14991">MLFSDAKGRKVVSTTTAETIAKVAGFVVDPASRSVVAVEVKKTKDGDVVLWEDVKGFGDDAVTVESDEKITAAVGDVAVLADKHHQVLGKKVLSTAGAELGSVKDVEFDETSGTITGIVLESETAPGNRLIGVGSYAVVIDWSN</sequence>
<dbReference type="InterPro" id="IPR027275">
    <property type="entry name" value="PRC-brl_dom"/>
</dbReference>
<feature type="domain" description="PRC-barrel" evidence="1">
    <location>
        <begin position="85"/>
        <end position="134"/>
    </location>
</feature>
<gene>
    <name evidence="2" type="ORF">GCM10007298_32340</name>
</gene>
<organism evidence="2 3">
    <name type="scientific">Williamsia phyllosphaerae</name>
    <dbReference type="NCBI Taxonomy" id="885042"/>
    <lineage>
        <taxon>Bacteria</taxon>
        <taxon>Bacillati</taxon>
        <taxon>Actinomycetota</taxon>
        <taxon>Actinomycetes</taxon>
        <taxon>Mycobacteriales</taxon>
        <taxon>Nocardiaceae</taxon>
        <taxon>Williamsia</taxon>
    </lineage>
</organism>
<dbReference type="RefSeq" id="WP_188490966.1">
    <property type="nucleotide sequence ID" value="NZ_BMCS01000002.1"/>
</dbReference>
<comment type="caution">
    <text evidence="2">The sequence shown here is derived from an EMBL/GenBank/DDBJ whole genome shotgun (WGS) entry which is preliminary data.</text>
</comment>
<dbReference type="EMBL" id="BMCS01000002">
    <property type="protein sequence ID" value="GGF34072.1"/>
    <property type="molecule type" value="Genomic_DNA"/>
</dbReference>
<keyword evidence="3" id="KW-1185">Reference proteome</keyword>
<dbReference type="SUPFAM" id="SSF50346">
    <property type="entry name" value="PRC-barrel domain"/>
    <property type="match status" value="1"/>
</dbReference>
<dbReference type="Pfam" id="PF05239">
    <property type="entry name" value="PRC"/>
    <property type="match status" value="1"/>
</dbReference>
<accession>A0ABQ1V144</accession>
<evidence type="ECO:0000313" key="3">
    <source>
        <dbReference type="Proteomes" id="UP000632454"/>
    </source>
</evidence>
<dbReference type="Gene3D" id="2.30.30.240">
    <property type="entry name" value="PRC-barrel domain"/>
    <property type="match status" value="2"/>
</dbReference>
<dbReference type="Proteomes" id="UP000632454">
    <property type="component" value="Unassembled WGS sequence"/>
</dbReference>
<name>A0ABQ1V144_9NOCA</name>
<reference evidence="3" key="1">
    <citation type="journal article" date="2019" name="Int. J. Syst. Evol. Microbiol.">
        <title>The Global Catalogue of Microorganisms (GCM) 10K type strain sequencing project: providing services to taxonomists for standard genome sequencing and annotation.</title>
        <authorList>
            <consortium name="The Broad Institute Genomics Platform"/>
            <consortium name="The Broad Institute Genome Sequencing Center for Infectious Disease"/>
            <person name="Wu L."/>
            <person name="Ma J."/>
        </authorList>
    </citation>
    <scope>NUCLEOTIDE SEQUENCE [LARGE SCALE GENOMIC DNA]</scope>
    <source>
        <strain evidence="3">CCM 7855</strain>
    </source>
</reference>